<evidence type="ECO:0000313" key="2">
    <source>
        <dbReference type="EMBL" id="SFR40730.1"/>
    </source>
</evidence>
<name>A0A1I6GF19_9RHOB</name>
<protein>
    <submittedName>
        <fullName evidence="2">Uncharacterized protein</fullName>
    </submittedName>
</protein>
<dbReference type="STRING" id="390270.SAMN04488005_1547"/>
<dbReference type="OrthoDB" id="7650792at2"/>
<evidence type="ECO:0000256" key="1">
    <source>
        <dbReference type="SAM" id="Phobius"/>
    </source>
</evidence>
<dbReference type="Proteomes" id="UP000199478">
    <property type="component" value="Unassembled WGS sequence"/>
</dbReference>
<gene>
    <name evidence="2" type="ORF">SAMN04488005_1547</name>
</gene>
<feature type="transmembrane region" description="Helical" evidence="1">
    <location>
        <begin position="118"/>
        <end position="135"/>
    </location>
</feature>
<feature type="transmembrane region" description="Helical" evidence="1">
    <location>
        <begin position="52"/>
        <end position="73"/>
    </location>
</feature>
<evidence type="ECO:0000313" key="3">
    <source>
        <dbReference type="Proteomes" id="UP000199478"/>
    </source>
</evidence>
<accession>A0A1I6GF19</accession>
<keyword evidence="1" id="KW-1133">Transmembrane helix</keyword>
<keyword evidence="1" id="KW-0812">Transmembrane</keyword>
<dbReference type="AlphaFoldDB" id="A0A1I6GF19"/>
<reference evidence="3" key="1">
    <citation type="submission" date="2016-10" db="EMBL/GenBank/DDBJ databases">
        <authorList>
            <person name="Varghese N."/>
            <person name="Submissions S."/>
        </authorList>
    </citation>
    <scope>NUCLEOTIDE SEQUENCE [LARGE SCALE GENOMIC DNA]</scope>
    <source>
        <strain evidence="3">DSM 26879</strain>
    </source>
</reference>
<dbReference type="EMBL" id="FOYP01000001">
    <property type="protein sequence ID" value="SFR40730.1"/>
    <property type="molecule type" value="Genomic_DNA"/>
</dbReference>
<feature type="transmembrane region" description="Helical" evidence="1">
    <location>
        <begin position="85"/>
        <end position="106"/>
    </location>
</feature>
<keyword evidence="1" id="KW-0472">Membrane</keyword>
<proteinExistence type="predicted"/>
<keyword evidence="3" id="KW-1185">Reference proteome</keyword>
<sequence length="172" mass="19049">MANMGQKDFDARIKRIKNPRNNSYYDPDLQMHIPKRVARSKIEKPPSKSNEALTAFLVSMVLGGVAMFGAQVVRVRYLGLSGGNTAVTFTDILIGFWFVLVLSALMQRRQPIGRLGQIAGLCAMLVAGHNLIWKWPDLMGKIYTPEYVAEVQATTEVGSIVVQGNVFAFMSN</sequence>
<dbReference type="RefSeq" id="WP_090198493.1">
    <property type="nucleotide sequence ID" value="NZ_FOYP01000001.1"/>
</dbReference>
<organism evidence="2 3">
    <name type="scientific">Yoonia tamlensis</name>
    <dbReference type="NCBI Taxonomy" id="390270"/>
    <lineage>
        <taxon>Bacteria</taxon>
        <taxon>Pseudomonadati</taxon>
        <taxon>Pseudomonadota</taxon>
        <taxon>Alphaproteobacteria</taxon>
        <taxon>Rhodobacterales</taxon>
        <taxon>Paracoccaceae</taxon>
        <taxon>Yoonia</taxon>
    </lineage>
</organism>